<keyword evidence="4" id="KW-0472">Membrane</keyword>
<keyword evidence="4" id="KW-1133">Transmembrane helix</keyword>
<evidence type="ECO:0008006" key="8">
    <source>
        <dbReference type="Google" id="ProtNLM"/>
    </source>
</evidence>
<dbReference type="AlphaFoldDB" id="A0A915Z4T3"/>
<name>A0A915Z4T3_9GLOM</name>
<dbReference type="PANTHER" id="PTHR46093">
    <property type="entry name" value="ACYL-COA-BINDING DOMAIN-CONTAINING PROTEIN 5"/>
    <property type="match status" value="1"/>
</dbReference>
<dbReference type="PANTHER" id="PTHR46093:SF18">
    <property type="entry name" value="FIBRONECTIN TYPE-III DOMAIN-CONTAINING PROTEIN"/>
    <property type="match status" value="1"/>
</dbReference>
<dbReference type="EMBL" id="CAGKOT010000017">
    <property type="protein sequence ID" value="CAB5362587.1"/>
    <property type="molecule type" value="Genomic_DNA"/>
</dbReference>
<keyword evidence="1" id="KW-0880">Kelch repeat</keyword>
<evidence type="ECO:0000256" key="5">
    <source>
        <dbReference type="SAM" id="SignalP"/>
    </source>
</evidence>
<evidence type="ECO:0000256" key="1">
    <source>
        <dbReference type="ARBA" id="ARBA00022441"/>
    </source>
</evidence>
<evidence type="ECO:0000256" key="3">
    <source>
        <dbReference type="SAM" id="MobiDB-lite"/>
    </source>
</evidence>
<dbReference type="Pfam" id="PF24681">
    <property type="entry name" value="Kelch_KLHDC2_KLHL20_DRC7"/>
    <property type="match status" value="2"/>
</dbReference>
<sequence>MSRNSSVYYILWILIQVLVKVNCQMTPFKPSVYYRHTTTFIDNKLYILSGWDLNNNPIKEFFYLDVSVPFNTQEVSWQDLSNINMVPLHSSATSVKGGPNNDTLFLYGGSSSDQTMELVYTFDSQRIVWSIPKIAGVNTIRKWGLTGIINNDGKMYLWSGSTNTDYVNEMLILDTINLNWSKGSIINAPTPRMNYGTILLPNNKIIYIGGDNDNTIIYSSNTLNIAKGTALTLSEIYIYDMINDNWDTKVTSGKIPSNRAGFSVVLGFDGKRIIIFGGYFINSGYLDTSLYVLDLNNYNWYIPKISGKIPKPRALHKANVIGKYMVISFGDGYDKTIESDILLLDISNNDEYIWTTIFDPKMPSPPPSPPSTLPPLPPPSPPPSPSPSPSLSSSSPPNNSGNIAGMVVGSLLSGILLTVGSFLIYKWNKNKQKTIHENDNNNDYSQQEKELPIVRDIHNYEQDINNNEQETIQIDQIPRNESTSNYEPIIIPPPIISKNNYHKQKIILAPENENTTNHEPIIIPVNDHHGQENMQTFQNENTSDHEPTIPAPAIVNTNNYNYDEQEVISTPNNNRISSQIFKDEILQAVKNEISQNLKNELLQAVKNEIGQNLKNELLQAVREDNLNITRNNTKQD</sequence>
<feature type="transmembrane region" description="Helical" evidence="4">
    <location>
        <begin position="403"/>
        <end position="425"/>
    </location>
</feature>
<feature type="chain" id="PRO_5037274798" description="Galactose oxidase" evidence="5">
    <location>
        <begin position="24"/>
        <end position="636"/>
    </location>
</feature>
<evidence type="ECO:0000313" key="7">
    <source>
        <dbReference type="Proteomes" id="UP000684084"/>
    </source>
</evidence>
<comment type="caution">
    <text evidence="6">The sequence shown here is derived from an EMBL/GenBank/DDBJ whole genome shotgun (WGS) entry which is preliminary data.</text>
</comment>
<evidence type="ECO:0000256" key="4">
    <source>
        <dbReference type="SAM" id="Phobius"/>
    </source>
</evidence>
<keyword evidence="4" id="KW-0812">Transmembrane</keyword>
<reference evidence="6" key="1">
    <citation type="submission" date="2020-05" db="EMBL/GenBank/DDBJ databases">
        <authorList>
            <person name="Rincon C."/>
            <person name="Sanders R I."/>
            <person name="Robbins C."/>
            <person name="Chaturvedi A."/>
        </authorList>
    </citation>
    <scope>NUCLEOTIDE SEQUENCE</scope>
    <source>
        <strain evidence="6">CHB12</strain>
    </source>
</reference>
<protein>
    <recommendedName>
        <fullName evidence="8">Galactose oxidase</fullName>
    </recommendedName>
</protein>
<evidence type="ECO:0000313" key="6">
    <source>
        <dbReference type="EMBL" id="CAB5362587.1"/>
    </source>
</evidence>
<evidence type="ECO:0000256" key="2">
    <source>
        <dbReference type="ARBA" id="ARBA00022737"/>
    </source>
</evidence>
<gene>
    <name evidence="6" type="ORF">CHRIB12_LOCUS9184</name>
</gene>
<keyword evidence="5" id="KW-0732">Signal</keyword>
<accession>A0A915Z4T3</accession>
<proteinExistence type="predicted"/>
<feature type="signal peptide" evidence="5">
    <location>
        <begin position="1"/>
        <end position="23"/>
    </location>
</feature>
<dbReference type="Proteomes" id="UP000684084">
    <property type="component" value="Unassembled WGS sequence"/>
</dbReference>
<keyword evidence="2" id="KW-0677">Repeat</keyword>
<feature type="region of interest" description="Disordered" evidence="3">
    <location>
        <begin position="363"/>
        <end position="398"/>
    </location>
</feature>
<dbReference type="OrthoDB" id="432528at2759"/>
<dbReference type="VEuPathDB" id="FungiDB:RhiirFUN_023992"/>
<organism evidence="6 7">
    <name type="scientific">Rhizophagus irregularis</name>
    <dbReference type="NCBI Taxonomy" id="588596"/>
    <lineage>
        <taxon>Eukaryota</taxon>
        <taxon>Fungi</taxon>
        <taxon>Fungi incertae sedis</taxon>
        <taxon>Mucoromycota</taxon>
        <taxon>Glomeromycotina</taxon>
        <taxon>Glomeromycetes</taxon>
        <taxon>Glomerales</taxon>
        <taxon>Glomeraceae</taxon>
        <taxon>Rhizophagus</taxon>
    </lineage>
</organism>
<feature type="compositionally biased region" description="Pro residues" evidence="3">
    <location>
        <begin position="363"/>
        <end position="388"/>
    </location>
</feature>